<proteinExistence type="predicted"/>
<dbReference type="InParanoid" id="G9ETV7"/>
<dbReference type="SUPFAM" id="SSF53756">
    <property type="entry name" value="UDP-Glycosyltransferase/glycogen phosphorylase"/>
    <property type="match status" value="1"/>
</dbReference>
<dbReference type="InterPro" id="IPR050834">
    <property type="entry name" value="Glycosyltransf_2"/>
</dbReference>
<gene>
    <name evidence="2" type="ORF">LDG_8743</name>
</gene>
<dbReference type="Proteomes" id="UP000002770">
    <property type="component" value="Unassembled WGS sequence"/>
</dbReference>
<dbReference type="Gene3D" id="3.90.550.10">
    <property type="entry name" value="Spore Coat Polysaccharide Biosynthesis Protein SpsA, Chain A"/>
    <property type="match status" value="1"/>
</dbReference>
<accession>G9ETV7</accession>
<dbReference type="Pfam" id="PF00535">
    <property type="entry name" value="Glycos_transf_2"/>
    <property type="match status" value="1"/>
</dbReference>
<sequence length="840" mass="95797">MLVKEIIEHSIWLPSSDYEKYEPKVAIFLPTYANAKSGLFERALVSILNQTFKEFELIIVDDASTDGTKEIIDAYMQIDKRISCIRHPQNIGLLAISEYEAFMKSSGHYIVFAFDDFIFEINAIDALYTAITENDYNCCYGQANIIYLEEGIEKHCVSGTMSFAGNETSNLIANSSIILKRSVLETIGLYDPHILMARECDRDLWLRISRHYPFTHVEIMVGTEHGITQNDSLGHVSNDPRVFSRFYKTSNRNQQLLPENFADKNIIESQLVFGNKAQAYLEDLFAFYQSKFGVKNISSANNKVIKKIAFYSSGPTNYHLCFESINVTENYRVQLVVPGQDTLQDLYFLMGYDAVIVNRNLQSSASIITVLKKLQIPCYYYIDDNFIALKNEYEEFAWYSKKNVTKILSNFDAVLTSTETLKTFFLQEKIHTKVWCYPPILNEMLLPPVAGNHLLAANKTNRINVAVIGGAFRGESFFEYVVPALNKLKNGGEDINLTVRKYLLSEDTEKCLFSIDEIDILSDYNQYIHQLRHKKIDIIIHPYGKTTNSIYKTNSVLLNALYLNANIIVFGEPAFDGLGEAEGIMNINQDIDCIVDAIKYLSIQANATRLKSNLNNYCHIAFNINNNIKLLDLLMQNSNDVNAVSYERRAQALIQYIVKIAGSSLNQLAYKSISEEYKSIQHCFEHLLNGVRNKEEIPQFKAMLSTLKYNQNAKGLNLKKGPLLNQKIFIEYRLKNVNETISEIMIACAAHPGTINGLIGIELVLPNNTIALHRTKSLKEIDFFAPIVFHFPEISVPLNAMVLLRVFVRNVHVPISVYELRSRQFMPSIKKKRQLFCSMT</sequence>
<dbReference type="PANTHER" id="PTHR43685">
    <property type="entry name" value="GLYCOSYLTRANSFERASE"/>
    <property type="match status" value="1"/>
</dbReference>
<dbReference type="AlphaFoldDB" id="G9ETV7"/>
<evidence type="ECO:0000259" key="1">
    <source>
        <dbReference type="Pfam" id="PF00535"/>
    </source>
</evidence>
<dbReference type="SUPFAM" id="SSF53448">
    <property type="entry name" value="Nucleotide-diphospho-sugar transferases"/>
    <property type="match status" value="1"/>
</dbReference>
<feature type="domain" description="Glycosyltransferase 2-like" evidence="1">
    <location>
        <begin position="27"/>
        <end position="154"/>
    </location>
</feature>
<dbReference type="EMBL" id="JH413848">
    <property type="protein sequence ID" value="EHL29308.1"/>
    <property type="molecule type" value="Genomic_DNA"/>
</dbReference>
<evidence type="ECO:0000313" key="2">
    <source>
        <dbReference type="EMBL" id="EHL29308.1"/>
    </source>
</evidence>
<protein>
    <recommendedName>
        <fullName evidence="1">Glycosyltransferase 2-like domain-containing protein</fullName>
    </recommendedName>
</protein>
<dbReference type="InterPro" id="IPR001173">
    <property type="entry name" value="Glyco_trans_2-like"/>
</dbReference>
<dbReference type="InterPro" id="IPR029044">
    <property type="entry name" value="Nucleotide-diphossugar_trans"/>
</dbReference>
<dbReference type="STRING" id="658187.LDG_8743"/>
<dbReference type="eggNOG" id="COG1216">
    <property type="taxonomic scope" value="Bacteria"/>
</dbReference>
<reference evidence="2 3" key="1">
    <citation type="journal article" date="2011" name="BMC Genomics">
        <title>Insight into cross-talk between intra-amoebal pathogens.</title>
        <authorList>
            <person name="Gimenez G."/>
            <person name="Bertelli C."/>
            <person name="Moliner C."/>
            <person name="Robert C."/>
            <person name="Raoult D."/>
            <person name="Fournier P.E."/>
            <person name="Greub G."/>
        </authorList>
    </citation>
    <scope>NUCLEOTIDE SEQUENCE [LARGE SCALE GENOMIC DNA]</scope>
    <source>
        <strain evidence="2 3">LLAP12</strain>
    </source>
</reference>
<dbReference type="OrthoDB" id="9808633at2"/>
<dbReference type="HOGENOM" id="CLU_338530_0_0_6"/>
<keyword evidence="3" id="KW-1185">Reference proteome</keyword>
<organism evidence="2 3">
    <name type="scientific">Legionella drancourtii LLAP12</name>
    <dbReference type="NCBI Taxonomy" id="658187"/>
    <lineage>
        <taxon>Bacteria</taxon>
        <taxon>Pseudomonadati</taxon>
        <taxon>Pseudomonadota</taxon>
        <taxon>Gammaproteobacteria</taxon>
        <taxon>Legionellales</taxon>
        <taxon>Legionellaceae</taxon>
        <taxon>Legionella</taxon>
    </lineage>
</organism>
<dbReference type="RefSeq" id="WP_006872611.1">
    <property type="nucleotide sequence ID" value="NZ_JH413848.1"/>
</dbReference>
<name>G9ETV7_9GAMM</name>
<dbReference type="PANTHER" id="PTHR43685:SF11">
    <property type="entry name" value="GLYCOSYLTRANSFERASE TAGX-RELATED"/>
    <property type="match status" value="1"/>
</dbReference>
<evidence type="ECO:0000313" key="3">
    <source>
        <dbReference type="Proteomes" id="UP000002770"/>
    </source>
</evidence>